<evidence type="ECO:0008006" key="3">
    <source>
        <dbReference type="Google" id="ProtNLM"/>
    </source>
</evidence>
<dbReference type="EMBL" id="CP029343">
    <property type="protein sequence ID" value="AWL05311.1"/>
    <property type="molecule type" value="Genomic_DNA"/>
</dbReference>
<keyword evidence="2" id="KW-1185">Reference proteome</keyword>
<dbReference type="AlphaFoldDB" id="A0A2S2DJ20"/>
<reference evidence="1 2" key="1">
    <citation type="submission" date="2018-05" db="EMBL/GenBank/DDBJ databases">
        <title>Complete genome sequence of Massilia oculi sp. nov. CCUG 43427T (=DSM 26321T), the type strain of M. oculi, and comparison with genome sequences of other Massilia strains.</title>
        <authorList>
            <person name="Zhu B."/>
        </authorList>
    </citation>
    <scope>NUCLEOTIDE SEQUENCE [LARGE SCALE GENOMIC DNA]</scope>
    <source>
        <strain evidence="1 2">CCUG 43427</strain>
    </source>
</reference>
<dbReference type="OrthoDB" id="2646363at2"/>
<name>A0A2S2DJ20_9BURK</name>
<dbReference type="KEGG" id="mtim:DIR46_13315"/>
<protein>
    <recommendedName>
        <fullName evidence="3">DUF697 domain-containing protein</fullName>
    </recommendedName>
</protein>
<gene>
    <name evidence="1" type="ORF">DIR46_13315</name>
</gene>
<organism evidence="1 2">
    <name type="scientific">Massilia oculi</name>
    <dbReference type="NCBI Taxonomy" id="945844"/>
    <lineage>
        <taxon>Bacteria</taxon>
        <taxon>Pseudomonadati</taxon>
        <taxon>Pseudomonadota</taxon>
        <taxon>Betaproteobacteria</taxon>
        <taxon>Burkholderiales</taxon>
        <taxon>Oxalobacteraceae</taxon>
        <taxon>Telluria group</taxon>
        <taxon>Massilia</taxon>
    </lineage>
</organism>
<dbReference type="RefSeq" id="WP_109345645.1">
    <property type="nucleotide sequence ID" value="NZ_JBHRVO010000003.1"/>
</dbReference>
<evidence type="ECO:0000313" key="1">
    <source>
        <dbReference type="EMBL" id="AWL05311.1"/>
    </source>
</evidence>
<proteinExistence type="predicted"/>
<dbReference type="Proteomes" id="UP000245820">
    <property type="component" value="Chromosome"/>
</dbReference>
<accession>A0A2S2DJ20</accession>
<sequence>MLFTRKNTAVSEDRVPVSGAEIDATRSRCLALVRKRAAMSAAVAAVPVPGLDLLADITGFAALVDQINAEFGLTQKQIERLHPRMRVIAYKAAASVGGMLVGKLVTRGAVARLFRVVAGRMAVKTTAKMVPLAGQIASAAIGYTLFKRMGAQHVEACVKVVQELERAEAAGEAPQPVEENDDAAATVQVNGGAVSGPAKEPVLVM</sequence>
<evidence type="ECO:0000313" key="2">
    <source>
        <dbReference type="Proteomes" id="UP000245820"/>
    </source>
</evidence>